<proteinExistence type="predicted"/>
<dbReference type="AlphaFoldDB" id="A0A1F6V8E4"/>
<organism evidence="1 2">
    <name type="scientific">Candidatus Nomurabacteria bacterium RIFCSPHIGHO2_01_FULL_40_24b</name>
    <dbReference type="NCBI Taxonomy" id="1801739"/>
    <lineage>
        <taxon>Bacteria</taxon>
        <taxon>Candidatus Nomuraibacteriota</taxon>
    </lineage>
</organism>
<gene>
    <name evidence="1" type="ORF">A2647_00240</name>
</gene>
<reference evidence="1 2" key="1">
    <citation type="journal article" date="2016" name="Nat. Commun.">
        <title>Thousands of microbial genomes shed light on interconnected biogeochemical processes in an aquifer system.</title>
        <authorList>
            <person name="Anantharaman K."/>
            <person name="Brown C.T."/>
            <person name="Hug L.A."/>
            <person name="Sharon I."/>
            <person name="Castelle C.J."/>
            <person name="Probst A.J."/>
            <person name="Thomas B.C."/>
            <person name="Singh A."/>
            <person name="Wilkins M.J."/>
            <person name="Karaoz U."/>
            <person name="Brodie E.L."/>
            <person name="Williams K.H."/>
            <person name="Hubbard S.S."/>
            <person name="Banfield J.F."/>
        </authorList>
    </citation>
    <scope>NUCLEOTIDE SEQUENCE [LARGE SCALE GENOMIC DNA]</scope>
</reference>
<dbReference type="Proteomes" id="UP000177370">
    <property type="component" value="Unassembled WGS sequence"/>
</dbReference>
<accession>A0A1F6V8E4</accession>
<comment type="caution">
    <text evidence="1">The sequence shown here is derived from an EMBL/GenBank/DDBJ whole genome shotgun (WGS) entry which is preliminary data.</text>
</comment>
<evidence type="ECO:0000313" key="2">
    <source>
        <dbReference type="Proteomes" id="UP000177370"/>
    </source>
</evidence>
<sequence length="112" mass="12994">METRQPLPPKGPAVERIKKLEEQEVRALLVELELYLPPEIVIIPVPGQLVQGTQPDIEELVRTFVGHPERMTWLRDFVFGAKKKMIGALPEGTDITGRKIKRDFFRRFQNFK</sequence>
<name>A0A1F6V8E4_9BACT</name>
<dbReference type="EMBL" id="MFTP01000012">
    <property type="protein sequence ID" value="OGI65794.1"/>
    <property type="molecule type" value="Genomic_DNA"/>
</dbReference>
<evidence type="ECO:0000313" key="1">
    <source>
        <dbReference type="EMBL" id="OGI65794.1"/>
    </source>
</evidence>
<protein>
    <submittedName>
        <fullName evidence="1">Uncharacterized protein</fullName>
    </submittedName>
</protein>